<organism evidence="1 2">
    <name type="scientific">Sphaerodactylus townsendi</name>
    <dbReference type="NCBI Taxonomy" id="933632"/>
    <lineage>
        <taxon>Eukaryota</taxon>
        <taxon>Metazoa</taxon>
        <taxon>Chordata</taxon>
        <taxon>Craniata</taxon>
        <taxon>Vertebrata</taxon>
        <taxon>Euteleostomi</taxon>
        <taxon>Lepidosauria</taxon>
        <taxon>Squamata</taxon>
        <taxon>Bifurcata</taxon>
        <taxon>Gekkota</taxon>
        <taxon>Sphaerodactylidae</taxon>
        <taxon>Sphaerodactylus</taxon>
    </lineage>
</organism>
<gene>
    <name evidence="1" type="ORF">K3G42_018238</name>
</gene>
<name>A0ACB8G0P6_9SAUR</name>
<accession>A0ACB8G0P6</accession>
<sequence>MQSPKLQSMPMCKYGKALKENMAEVNSFAEEDRETRTSYTDKGEKGPSINDDHASYNDYVTSPFPLQRVYNGNGLVTLKKGQFLHFHSLTFWVGNAKQLAPRLPVAMRDKQRDAEMCIAKIRRYQGPGLLSVSRNGALKEWPTRSLRADSREVVSPRHQAGTKIIFVPSPRLSTQEIQEMK</sequence>
<evidence type="ECO:0000313" key="1">
    <source>
        <dbReference type="EMBL" id="KAH8012488.1"/>
    </source>
</evidence>
<proteinExistence type="predicted"/>
<comment type="caution">
    <text evidence="1">The sequence shown here is derived from an EMBL/GenBank/DDBJ whole genome shotgun (WGS) entry which is preliminary data.</text>
</comment>
<keyword evidence="2" id="KW-1185">Reference proteome</keyword>
<dbReference type="Proteomes" id="UP000827872">
    <property type="component" value="Linkage Group LG13"/>
</dbReference>
<dbReference type="EMBL" id="CM037626">
    <property type="protein sequence ID" value="KAH8012488.1"/>
    <property type="molecule type" value="Genomic_DNA"/>
</dbReference>
<reference evidence="1" key="1">
    <citation type="submission" date="2021-08" db="EMBL/GenBank/DDBJ databases">
        <title>The first chromosome-level gecko genome reveals the dynamic sex chromosomes of Neotropical dwarf geckos (Sphaerodactylidae: Sphaerodactylus).</title>
        <authorList>
            <person name="Pinto B.J."/>
            <person name="Keating S.E."/>
            <person name="Gamble T."/>
        </authorList>
    </citation>
    <scope>NUCLEOTIDE SEQUENCE</scope>
    <source>
        <strain evidence="1">TG3544</strain>
    </source>
</reference>
<evidence type="ECO:0000313" key="2">
    <source>
        <dbReference type="Proteomes" id="UP000827872"/>
    </source>
</evidence>
<protein>
    <submittedName>
        <fullName evidence="1">Uncharacterized protein</fullName>
    </submittedName>
</protein>